<reference evidence="1 2" key="2">
    <citation type="journal article" date="2018" name="Int. J. Syst. Evol. Microbiol.">
        <title>Burkholderia insecticola sp. nov., a gut symbiotic bacterium of the bean bug Riptortus pedestris.</title>
        <authorList>
            <person name="Takeshita K."/>
            <person name="Tamaki H."/>
            <person name="Ohbayashi T."/>
            <person name="Meng X.-Y."/>
            <person name="Sone T."/>
            <person name="Mitani Y."/>
            <person name="Peeters C."/>
            <person name="Kikuchi Y."/>
            <person name="Vandamme P."/>
        </authorList>
    </citation>
    <scope>NUCLEOTIDE SEQUENCE [LARGE SCALE GENOMIC DNA]</scope>
    <source>
        <strain evidence="1">RPE64</strain>
        <plasmid evidence="1 2">p2</plasmid>
    </source>
</reference>
<organism evidence="1 2">
    <name type="scientific">Caballeronia insecticola</name>
    <dbReference type="NCBI Taxonomy" id="758793"/>
    <lineage>
        <taxon>Bacteria</taxon>
        <taxon>Pseudomonadati</taxon>
        <taxon>Pseudomonadota</taxon>
        <taxon>Betaproteobacteria</taxon>
        <taxon>Burkholderiales</taxon>
        <taxon>Burkholderiaceae</taxon>
        <taxon>Caballeronia</taxon>
    </lineage>
</organism>
<dbReference type="KEGG" id="buo:BRPE64_ECDS01000"/>
<evidence type="ECO:0000313" key="2">
    <source>
        <dbReference type="Proteomes" id="UP000013966"/>
    </source>
</evidence>
<sequence length="65" mass="7477">MRECALIGWRQERELPKTWQLRHLAARNASGAWLNDFKGKGIAVLAPDVQQRRRSSRHEGAAFHP</sequence>
<keyword evidence="1" id="KW-0614">Plasmid</keyword>
<dbReference type="AlphaFoldDB" id="A0A060PGR8"/>
<geneLocation type="plasmid" evidence="1 2">
    <name>p2</name>
</geneLocation>
<reference evidence="1 2" key="1">
    <citation type="journal article" date="2013" name="Genome Announc.">
        <title>Complete Genome Sequence of Burkholderia sp. Strain RPE64, Bacterial Symbiont of the Bean Bug Riptortus pedestris.</title>
        <authorList>
            <person name="Shibata T.F."/>
            <person name="Maeda T."/>
            <person name="Nikoh N."/>
            <person name="Yamaguchi K."/>
            <person name="Oshima K."/>
            <person name="Hattori M."/>
            <person name="Nishiyama T."/>
            <person name="Hasebe M."/>
            <person name="Fukatsu T."/>
            <person name="Kikuchi Y."/>
            <person name="Shigenobu S."/>
        </authorList>
    </citation>
    <scope>NUCLEOTIDE SEQUENCE [LARGE SCALE GENOMIC DNA]</scope>
    <source>
        <plasmid evidence="1 2">p2</plasmid>
    </source>
</reference>
<accession>A0A060PGR8</accession>
<proteinExistence type="predicted"/>
<dbReference type="HOGENOM" id="CLU_2841320_0_0_4"/>
<name>A0A060PGR8_9BURK</name>
<keyword evidence="2" id="KW-1185">Reference proteome</keyword>
<dbReference type="Proteomes" id="UP000013966">
    <property type="component" value="Plasmid p2"/>
</dbReference>
<dbReference type="EMBL" id="AP013062">
    <property type="protein sequence ID" value="BAO93982.1"/>
    <property type="molecule type" value="Genomic_DNA"/>
</dbReference>
<evidence type="ECO:0000313" key="1">
    <source>
        <dbReference type="EMBL" id="BAO93982.1"/>
    </source>
</evidence>
<gene>
    <name evidence="1" type="ORF">BRPE64_ECDS01000</name>
</gene>
<protein>
    <submittedName>
        <fullName evidence="1">Uncharacterized protein</fullName>
    </submittedName>
</protein>